<dbReference type="InterPro" id="IPR005475">
    <property type="entry name" value="Transketolase-like_Pyr-bd"/>
</dbReference>
<keyword evidence="7" id="KW-0460">Magnesium</keyword>
<dbReference type="SMART" id="SM00861">
    <property type="entry name" value="Transket_pyr"/>
    <property type="match status" value="1"/>
</dbReference>
<evidence type="ECO:0000256" key="8">
    <source>
        <dbReference type="ARBA" id="ARBA00023052"/>
    </source>
</evidence>
<dbReference type="InterPro" id="IPR009014">
    <property type="entry name" value="Transketo_C/PFOR_II"/>
</dbReference>
<feature type="domain" description="Transketolase-like pyrimidine-binding" evidence="11">
    <location>
        <begin position="395"/>
        <end position="571"/>
    </location>
</feature>
<evidence type="ECO:0000256" key="9">
    <source>
        <dbReference type="ARBA" id="ARBA00049473"/>
    </source>
</evidence>
<comment type="caution">
    <text evidence="12">The sequence shown here is derived from an EMBL/GenBank/DDBJ whole genome shotgun (WGS) entry which is preliminary data.</text>
</comment>
<dbReference type="RefSeq" id="WP_422918690.1">
    <property type="nucleotide sequence ID" value="NZ_JAMZEJ010000002.1"/>
</dbReference>
<proteinExistence type="inferred from homology"/>
<evidence type="ECO:0000259" key="11">
    <source>
        <dbReference type="SMART" id="SM00861"/>
    </source>
</evidence>
<dbReference type="Gene3D" id="3.40.50.970">
    <property type="match status" value="2"/>
</dbReference>
<gene>
    <name evidence="12" type="primary">tkt</name>
    <name evidence="12" type="ORF">NFI88_03775</name>
</gene>
<keyword evidence="8" id="KW-0786">Thiamine pyrophosphate</keyword>
<accession>A0ABT1VUF7</accession>
<comment type="cofactor">
    <cofactor evidence="2">
        <name>thiamine diphosphate</name>
        <dbReference type="ChEBI" id="CHEBI:58937"/>
    </cofactor>
</comment>
<dbReference type="PANTHER" id="PTHR43522:SF2">
    <property type="entry name" value="TRANSKETOLASE 1-RELATED"/>
    <property type="match status" value="1"/>
</dbReference>
<dbReference type="EMBL" id="JAMZEJ010000002">
    <property type="protein sequence ID" value="MCQ8239959.1"/>
    <property type="molecule type" value="Genomic_DNA"/>
</dbReference>
<comment type="catalytic activity">
    <reaction evidence="9">
        <text>D-sedoheptulose 7-phosphate + D-glyceraldehyde 3-phosphate = aldehydo-D-ribose 5-phosphate + D-xylulose 5-phosphate</text>
        <dbReference type="Rhea" id="RHEA:10508"/>
        <dbReference type="ChEBI" id="CHEBI:57483"/>
        <dbReference type="ChEBI" id="CHEBI:57737"/>
        <dbReference type="ChEBI" id="CHEBI:58273"/>
        <dbReference type="ChEBI" id="CHEBI:59776"/>
        <dbReference type="EC" id="2.2.1.1"/>
    </reaction>
</comment>
<evidence type="ECO:0000256" key="7">
    <source>
        <dbReference type="ARBA" id="ARBA00022842"/>
    </source>
</evidence>
<name>A0ABT1VUF7_9PROT</name>
<dbReference type="InterPro" id="IPR005478">
    <property type="entry name" value="Transketolase_bac-like"/>
</dbReference>
<dbReference type="CDD" id="cd02012">
    <property type="entry name" value="TPP_TK"/>
    <property type="match status" value="1"/>
</dbReference>
<organism evidence="12 13">
    <name type="scientific">Rhizosaccharibacter radicis</name>
    <dbReference type="NCBI Taxonomy" id="2782605"/>
    <lineage>
        <taxon>Bacteria</taxon>
        <taxon>Pseudomonadati</taxon>
        <taxon>Pseudomonadota</taxon>
        <taxon>Alphaproteobacteria</taxon>
        <taxon>Acetobacterales</taxon>
        <taxon>Acetobacteraceae</taxon>
        <taxon>Rhizosaccharibacter</taxon>
    </lineage>
</organism>
<keyword evidence="5 12" id="KW-0808">Transferase</keyword>
<reference evidence="12 13" key="1">
    <citation type="submission" date="2022-06" db="EMBL/GenBank/DDBJ databases">
        <title>Rhizosaccharibacter gen. nov. sp. nov. KSS12, endophytic bacteria isolated from sugarcane.</title>
        <authorList>
            <person name="Pitiwittayakul N."/>
        </authorList>
    </citation>
    <scope>NUCLEOTIDE SEQUENCE [LARGE SCALE GENOMIC DNA]</scope>
    <source>
        <strain evidence="12 13">KSS12</strain>
    </source>
</reference>
<evidence type="ECO:0000256" key="5">
    <source>
        <dbReference type="ARBA" id="ARBA00022679"/>
    </source>
</evidence>
<dbReference type="SUPFAM" id="SSF52518">
    <property type="entry name" value="Thiamin diphosphate-binding fold (THDP-binding)"/>
    <property type="match status" value="2"/>
</dbReference>
<dbReference type="CDD" id="cd07033">
    <property type="entry name" value="TPP_PYR_DXS_TK_like"/>
    <property type="match status" value="1"/>
</dbReference>
<dbReference type="EC" id="2.2.1.1" evidence="4 10"/>
<dbReference type="InterPro" id="IPR055152">
    <property type="entry name" value="Transketolase-like_C_2"/>
</dbReference>
<keyword evidence="6" id="KW-0479">Metal-binding</keyword>
<dbReference type="GO" id="GO:0004802">
    <property type="term" value="F:transketolase activity"/>
    <property type="evidence" value="ECO:0007669"/>
    <property type="project" value="UniProtKB-EC"/>
</dbReference>
<dbReference type="PANTHER" id="PTHR43522">
    <property type="entry name" value="TRANSKETOLASE"/>
    <property type="match status" value="1"/>
</dbReference>
<evidence type="ECO:0000256" key="1">
    <source>
        <dbReference type="ARBA" id="ARBA00001946"/>
    </source>
</evidence>
<dbReference type="SUPFAM" id="SSF52922">
    <property type="entry name" value="TK C-terminal domain-like"/>
    <property type="match status" value="1"/>
</dbReference>
<protein>
    <recommendedName>
        <fullName evidence="4 10">Transketolase</fullName>
        <ecNumber evidence="4 10">2.2.1.1</ecNumber>
    </recommendedName>
</protein>
<evidence type="ECO:0000313" key="13">
    <source>
        <dbReference type="Proteomes" id="UP001524547"/>
    </source>
</evidence>
<keyword evidence="13" id="KW-1185">Reference proteome</keyword>
<comment type="similarity">
    <text evidence="3">Belongs to the transketolase family.</text>
</comment>
<dbReference type="InterPro" id="IPR033247">
    <property type="entry name" value="Transketolase_fam"/>
</dbReference>
<evidence type="ECO:0000256" key="2">
    <source>
        <dbReference type="ARBA" id="ARBA00001964"/>
    </source>
</evidence>
<dbReference type="Gene3D" id="3.40.50.920">
    <property type="match status" value="1"/>
</dbReference>
<evidence type="ECO:0000256" key="3">
    <source>
        <dbReference type="ARBA" id="ARBA00007131"/>
    </source>
</evidence>
<dbReference type="NCBIfam" id="TIGR00232">
    <property type="entry name" value="tktlase_bact"/>
    <property type="match status" value="1"/>
</dbReference>
<evidence type="ECO:0000256" key="4">
    <source>
        <dbReference type="ARBA" id="ARBA00013152"/>
    </source>
</evidence>
<dbReference type="InterPro" id="IPR005474">
    <property type="entry name" value="Transketolase_N"/>
</dbReference>
<evidence type="ECO:0000256" key="10">
    <source>
        <dbReference type="NCBIfam" id="TIGR00232"/>
    </source>
</evidence>
<dbReference type="Pfam" id="PF00456">
    <property type="entry name" value="Transketolase_N"/>
    <property type="match status" value="1"/>
</dbReference>
<dbReference type="Pfam" id="PF22613">
    <property type="entry name" value="Transketolase_C_1"/>
    <property type="match status" value="1"/>
</dbReference>
<evidence type="ECO:0000256" key="6">
    <source>
        <dbReference type="ARBA" id="ARBA00022723"/>
    </source>
</evidence>
<dbReference type="Proteomes" id="UP001524547">
    <property type="component" value="Unassembled WGS sequence"/>
</dbReference>
<sequence length="715" mass="76665">MGSSQTGLTRAPDGAASAPAKDLDLLSINTIRTLAMDAVQKAKSGHPGTPMALAPAAFSLWNQVLRYDPKEPNWPNRDRFVLSVGHASMLLYSLIHLAGVVEVNDEDPHGDKRERGAPALTLDDLKQFRQLNSKTPGHPEYRFTSGVETTTGPLGQGCGNSVGMAMAQRWLAERYNKPGFTLFDYHVWVFSGDGDNMEGVSGEAASLAGHLKLSNLTWLYDSNQISIEGSTDLAFTESVHKRFEGYDWNVVEVPDANDLVALKKAFDEARAQDGAPDGRPTLIVVHSKIGYGAPKKQGTAAAHGEPLGAEEISGAKKFYGWPDEAFHVPDGVTQHFADGIGKRGAALSKDWGELFGRYKAQYPELAAELEAIEHHTLPDGWDKEIPVYEADAKGVASRESSGKILNAIAPNVPWLIGGSADLSPSTKTNLTFQGAGSFNAPAFGGSYGGRNLHFGVREHAMGSISNGIALSGIRPYCSGFLIFSDYMKAPIRLSAIMELPVIYIFTHDSIGVGEDGPTHQPIEQLVQLRATPGILTIRPGDANEVAEAWRTIMPLSEQPAVLVLSRQNLPTLDRKKYAPASGVAKGAYVLGDCDGTPEVILIGTGSELALVVGAYETLTAEGVKARVVSMPSWDLFEEQTQEYRDSVLPPSVTARVAVEQGAALGWDRYVGSTGAIIAMHTFGASAPLSDLLTKFGFTPEKVLEAARAQISKSKG</sequence>
<dbReference type="Pfam" id="PF02779">
    <property type="entry name" value="Transket_pyr"/>
    <property type="match status" value="1"/>
</dbReference>
<comment type="cofactor">
    <cofactor evidence="1">
        <name>Mg(2+)</name>
        <dbReference type="ChEBI" id="CHEBI:18420"/>
    </cofactor>
</comment>
<evidence type="ECO:0000313" key="12">
    <source>
        <dbReference type="EMBL" id="MCQ8239959.1"/>
    </source>
</evidence>
<dbReference type="InterPro" id="IPR029061">
    <property type="entry name" value="THDP-binding"/>
</dbReference>